<evidence type="ECO:0000313" key="2">
    <source>
        <dbReference type="EMBL" id="SPK77189.1"/>
    </source>
</evidence>
<dbReference type="Proteomes" id="UP000255505">
    <property type="component" value="Plasmid III"/>
</dbReference>
<reference evidence="2 3" key="1">
    <citation type="submission" date="2018-01" db="EMBL/GenBank/DDBJ databases">
        <authorList>
            <person name="Gaut B.S."/>
            <person name="Morton B.R."/>
            <person name="Clegg M.T."/>
            <person name="Duvall M.R."/>
        </authorList>
    </citation>
    <scope>NUCLEOTIDE SEQUENCE [LARGE SCALE GENOMIC DNA]</scope>
    <source>
        <strain evidence="2">Cupriavidus taiwanensis LMG 19425</strain>
        <plasmid evidence="3">Plasmid iii</plasmid>
    </source>
</reference>
<keyword evidence="2" id="KW-0614">Plasmid</keyword>
<dbReference type="AlphaFoldDB" id="A0A375IU87"/>
<protein>
    <submittedName>
        <fullName evidence="2">Uncharacterized protein</fullName>
    </submittedName>
</protein>
<gene>
    <name evidence="2" type="ORF">CT19425_P30038</name>
</gene>
<dbReference type="RefSeq" id="WP_115666733.1">
    <property type="nucleotide sequence ID" value="NZ_LT991978.1"/>
</dbReference>
<feature type="chain" id="PRO_5016623735" evidence="1">
    <location>
        <begin position="24"/>
        <end position="227"/>
    </location>
</feature>
<evidence type="ECO:0000256" key="1">
    <source>
        <dbReference type="SAM" id="SignalP"/>
    </source>
</evidence>
<sequence>MTRLFLRTTVAALLPLTAMSPHAAELSTQVGAKSVIRPIADKDCKDFGEHLFKELTNCAMTDDPTSLDLKKKDYRLGSRVGISASCSKGKLKSWKLQPVEFDFGTEGPLIASGELHKALEAKPSLSGSTEISSVSFSYTVKGRPAPAAEALFLAAKPGQPRKCRDIWHTVSGTLSCNGEQPIVDVKLNGSQFPTHRAWVGAAMKAEVRQGPVGALWQCSTSEPSLIR</sequence>
<geneLocation type="plasmid" evidence="2">
    <name>III</name>
</geneLocation>
<evidence type="ECO:0000313" key="3">
    <source>
        <dbReference type="Proteomes" id="UP000255505"/>
    </source>
</evidence>
<feature type="signal peptide" evidence="1">
    <location>
        <begin position="1"/>
        <end position="23"/>
    </location>
</feature>
<dbReference type="EMBL" id="LT991978">
    <property type="protein sequence ID" value="SPK77189.1"/>
    <property type="molecule type" value="Genomic_DNA"/>
</dbReference>
<proteinExistence type="predicted"/>
<organism evidence="2 3">
    <name type="scientific">Cupriavidus taiwanensis</name>
    <dbReference type="NCBI Taxonomy" id="164546"/>
    <lineage>
        <taxon>Bacteria</taxon>
        <taxon>Pseudomonadati</taxon>
        <taxon>Pseudomonadota</taxon>
        <taxon>Betaproteobacteria</taxon>
        <taxon>Burkholderiales</taxon>
        <taxon>Burkholderiaceae</taxon>
        <taxon>Cupriavidus</taxon>
    </lineage>
</organism>
<accession>A0A375IU87</accession>
<name>A0A375IU87_9BURK</name>
<keyword evidence="1" id="KW-0732">Signal</keyword>